<dbReference type="InterPro" id="IPR001017">
    <property type="entry name" value="DH_E1"/>
</dbReference>
<proteinExistence type="predicted"/>
<sequence length="263" mass="29014">MSSSRQKSAAAIAGKNGHSLISDEKFRALYDALLEGQLLHEQLRTQGLRNDSLHREAGPAALVLDLRKEDTLLMPSPVHFAHRLKGTKLPALLQQDTTASNAEDRLADAIRAAVLHQVRGDNGIVLVFFELDQAESLARFHALFTAAVGGRLPIVFVLESPAGFADSAAFREAHREMAYITVDAHDLVAVYRVAQESIVRVRESATPALIELVTVEGLSDPAEKFHIYLQRKGLPASRWKMTAKRRFEKEWHSACLPQGNPLA</sequence>
<evidence type="ECO:0000313" key="6">
    <source>
        <dbReference type="Proteomes" id="UP000290253"/>
    </source>
</evidence>
<organism evidence="5 6">
    <name type="scientific">Silvibacterium dinghuense</name>
    <dbReference type="NCBI Taxonomy" id="1560006"/>
    <lineage>
        <taxon>Bacteria</taxon>
        <taxon>Pseudomonadati</taxon>
        <taxon>Acidobacteriota</taxon>
        <taxon>Terriglobia</taxon>
        <taxon>Terriglobales</taxon>
        <taxon>Acidobacteriaceae</taxon>
        <taxon>Silvibacterium</taxon>
    </lineage>
</organism>
<reference evidence="5 6" key="1">
    <citation type="journal article" date="2016" name="Int. J. Syst. Evol. Microbiol.">
        <title>Acidipila dinghuensis sp. nov., an acidobacterium isolated from forest soil.</title>
        <authorList>
            <person name="Jiang Y.W."/>
            <person name="Wang J."/>
            <person name="Chen M.H."/>
            <person name="Lv Y.Y."/>
            <person name="Qiu L.H."/>
        </authorList>
    </citation>
    <scope>NUCLEOTIDE SEQUENCE [LARGE SCALE GENOMIC DNA]</scope>
    <source>
        <strain evidence="5 6">DHOF10</strain>
    </source>
</reference>
<dbReference type="InterPro" id="IPR029061">
    <property type="entry name" value="THDP-binding"/>
</dbReference>
<dbReference type="RefSeq" id="WP_129206209.1">
    <property type="nucleotide sequence ID" value="NZ_BMGU01000001.1"/>
</dbReference>
<keyword evidence="2" id="KW-0560">Oxidoreductase</keyword>
<comment type="cofactor">
    <cofactor evidence="1">
        <name>thiamine diphosphate</name>
        <dbReference type="ChEBI" id="CHEBI:58937"/>
    </cofactor>
</comment>
<name>A0A4Q1SH22_9BACT</name>
<dbReference type="EMBL" id="SDMK01000001">
    <property type="protein sequence ID" value="RXS96460.1"/>
    <property type="molecule type" value="Genomic_DNA"/>
</dbReference>
<dbReference type="Pfam" id="PF00676">
    <property type="entry name" value="E1_dh"/>
    <property type="match status" value="1"/>
</dbReference>
<evidence type="ECO:0000256" key="2">
    <source>
        <dbReference type="ARBA" id="ARBA00023002"/>
    </source>
</evidence>
<protein>
    <recommendedName>
        <fullName evidence="4">Dehydrogenase E1 component domain-containing protein</fullName>
    </recommendedName>
</protein>
<evidence type="ECO:0000313" key="5">
    <source>
        <dbReference type="EMBL" id="RXS96460.1"/>
    </source>
</evidence>
<dbReference type="OrthoDB" id="119428at2"/>
<accession>A0A4Q1SH22</accession>
<dbReference type="Gene3D" id="3.40.50.970">
    <property type="match status" value="1"/>
</dbReference>
<gene>
    <name evidence="5" type="ORF">ESZ00_00405</name>
</gene>
<evidence type="ECO:0000259" key="4">
    <source>
        <dbReference type="Pfam" id="PF00676"/>
    </source>
</evidence>
<keyword evidence="3" id="KW-0786">Thiamine pyrophosphate</keyword>
<dbReference type="GO" id="GO:0016624">
    <property type="term" value="F:oxidoreductase activity, acting on the aldehyde or oxo group of donors, disulfide as acceptor"/>
    <property type="evidence" value="ECO:0007669"/>
    <property type="project" value="InterPro"/>
</dbReference>
<feature type="domain" description="Dehydrogenase E1 component" evidence="4">
    <location>
        <begin position="174"/>
        <end position="215"/>
    </location>
</feature>
<dbReference type="AlphaFoldDB" id="A0A4Q1SH22"/>
<comment type="caution">
    <text evidence="5">The sequence shown here is derived from an EMBL/GenBank/DDBJ whole genome shotgun (WGS) entry which is preliminary data.</text>
</comment>
<evidence type="ECO:0000256" key="3">
    <source>
        <dbReference type="ARBA" id="ARBA00023052"/>
    </source>
</evidence>
<keyword evidence="6" id="KW-1185">Reference proteome</keyword>
<evidence type="ECO:0000256" key="1">
    <source>
        <dbReference type="ARBA" id="ARBA00001964"/>
    </source>
</evidence>
<dbReference type="SUPFAM" id="SSF52518">
    <property type="entry name" value="Thiamin diphosphate-binding fold (THDP-binding)"/>
    <property type="match status" value="1"/>
</dbReference>
<dbReference type="Proteomes" id="UP000290253">
    <property type="component" value="Unassembled WGS sequence"/>
</dbReference>